<dbReference type="Pfam" id="PF20650">
    <property type="entry name" value="DUF6810"/>
    <property type="match status" value="1"/>
</dbReference>
<gene>
    <name evidence="2" type="ORF">METZ01_LOCUS63227</name>
</gene>
<dbReference type="EMBL" id="UINC01003923">
    <property type="protein sequence ID" value="SVA10373.1"/>
    <property type="molecule type" value="Genomic_DNA"/>
</dbReference>
<evidence type="ECO:0000259" key="1">
    <source>
        <dbReference type="Pfam" id="PF20650"/>
    </source>
</evidence>
<reference evidence="2" key="1">
    <citation type="submission" date="2018-05" db="EMBL/GenBank/DDBJ databases">
        <authorList>
            <person name="Lanie J.A."/>
            <person name="Ng W.-L."/>
            <person name="Kazmierczak K.M."/>
            <person name="Andrzejewski T.M."/>
            <person name="Davidsen T.M."/>
            <person name="Wayne K.J."/>
            <person name="Tettelin H."/>
            <person name="Glass J.I."/>
            <person name="Rusch D."/>
            <person name="Podicherti R."/>
            <person name="Tsui H.-C.T."/>
            <person name="Winkler M.E."/>
        </authorList>
    </citation>
    <scope>NUCLEOTIDE SEQUENCE</scope>
</reference>
<evidence type="ECO:0000313" key="2">
    <source>
        <dbReference type="EMBL" id="SVA10373.1"/>
    </source>
</evidence>
<accession>A0A381T9A0</accession>
<name>A0A381T9A0_9ZZZZ</name>
<dbReference type="AlphaFoldDB" id="A0A381T9A0"/>
<dbReference type="InterPro" id="IPR049216">
    <property type="entry name" value="DUF6810"/>
</dbReference>
<organism evidence="2">
    <name type="scientific">marine metagenome</name>
    <dbReference type="NCBI Taxonomy" id="408172"/>
    <lineage>
        <taxon>unclassified sequences</taxon>
        <taxon>metagenomes</taxon>
        <taxon>ecological metagenomes</taxon>
    </lineage>
</organism>
<protein>
    <recommendedName>
        <fullName evidence="1">DUF6810 domain-containing protein</fullName>
    </recommendedName>
</protein>
<sequence>MILKIRNSDRFTKPTLPIEHLLQSTCLWELNTPDNLFASFQPSGARHMTYLASLINLTNCGRLTLLAMLIAALSLSVACSSGSDSADEVAAPATEVDDALAEVSRILASEKSFTFDDYVAAGWKKSKQYDTETVPQATDIWYGFFNAKDIEVRFYESHEIAKTAGFENAADAIDQSFREGGQYGSSNRGAGSSAVTKYKAFAVVGNTVMLCEQSVESCIALADVLGN</sequence>
<proteinExistence type="predicted"/>
<feature type="domain" description="DUF6810" evidence="1">
    <location>
        <begin position="114"/>
        <end position="224"/>
    </location>
</feature>